<dbReference type="EMBL" id="CAADEX010000007">
    <property type="protein sequence ID" value="VFJ44177.1"/>
    <property type="molecule type" value="Genomic_DNA"/>
</dbReference>
<organism evidence="1">
    <name type="scientific">Candidatus Kentrum sp. DK</name>
    <dbReference type="NCBI Taxonomy" id="2126562"/>
    <lineage>
        <taxon>Bacteria</taxon>
        <taxon>Pseudomonadati</taxon>
        <taxon>Pseudomonadota</taxon>
        <taxon>Gammaproteobacteria</taxon>
        <taxon>Candidatus Kentrum</taxon>
    </lineage>
</organism>
<dbReference type="AlphaFoldDB" id="A0A450RYC9"/>
<evidence type="ECO:0000313" key="1">
    <source>
        <dbReference type="EMBL" id="VFJ44177.1"/>
    </source>
</evidence>
<dbReference type="CDD" id="cd05403">
    <property type="entry name" value="NT_KNTase_like"/>
    <property type="match status" value="1"/>
</dbReference>
<proteinExistence type="predicted"/>
<name>A0A450RYC9_9GAMM</name>
<dbReference type="SUPFAM" id="SSF81301">
    <property type="entry name" value="Nucleotidyltransferase"/>
    <property type="match status" value="1"/>
</dbReference>
<dbReference type="InterPro" id="IPR043519">
    <property type="entry name" value="NT_sf"/>
</dbReference>
<gene>
    <name evidence="1" type="ORF">BECKDK2373B_GA0170837_100753</name>
</gene>
<evidence type="ECO:0008006" key="2">
    <source>
        <dbReference type="Google" id="ProtNLM"/>
    </source>
</evidence>
<protein>
    <recommendedName>
        <fullName evidence="2">Nucleotidyltransferase domain-containing protein</fullName>
    </recommendedName>
</protein>
<dbReference type="Gene3D" id="3.30.460.10">
    <property type="entry name" value="Beta Polymerase, domain 2"/>
    <property type="match status" value="1"/>
</dbReference>
<sequence length="111" mass="12173">MRLTDHQIHIIKQKTTECFGAEAVVLLFGSRADDNARGGDIDLYIDLPAHTDQVFARGMRLNGAPQIALYDTGAGKKGQAGCLRFWVREPGQACVIAVTGRCLSDGLWREQ</sequence>
<accession>A0A450RYC9</accession>
<reference evidence="1" key="1">
    <citation type="submission" date="2019-02" db="EMBL/GenBank/DDBJ databases">
        <authorList>
            <person name="Gruber-Vodicka R. H."/>
            <person name="Seah K. B. B."/>
        </authorList>
    </citation>
    <scope>NUCLEOTIDE SEQUENCE</scope>
    <source>
        <strain evidence="1">BECK_DK47</strain>
    </source>
</reference>